<dbReference type="EMBL" id="BKAG01000036">
    <property type="protein sequence ID" value="GEP44828.1"/>
    <property type="molecule type" value="Genomic_DNA"/>
</dbReference>
<keyword evidence="3" id="KW-1185">Reference proteome</keyword>
<feature type="domain" description="DUF4340" evidence="1">
    <location>
        <begin position="372"/>
        <end position="538"/>
    </location>
</feature>
<dbReference type="Proteomes" id="UP000321577">
    <property type="component" value="Unassembled WGS sequence"/>
</dbReference>
<feature type="domain" description="DUF4340" evidence="1">
    <location>
        <begin position="70"/>
        <end position="248"/>
    </location>
</feature>
<accession>A0A512MDP4</accession>
<gene>
    <name evidence="2" type="ORF">BGE01nite_41190</name>
</gene>
<proteinExistence type="predicted"/>
<comment type="caution">
    <text evidence="2">The sequence shown here is derived from an EMBL/GenBank/DDBJ whole genome shotgun (WGS) entry which is preliminary data.</text>
</comment>
<dbReference type="AlphaFoldDB" id="A0A512MDP4"/>
<evidence type="ECO:0000313" key="3">
    <source>
        <dbReference type="Proteomes" id="UP000321577"/>
    </source>
</evidence>
<evidence type="ECO:0000313" key="2">
    <source>
        <dbReference type="EMBL" id="GEP44828.1"/>
    </source>
</evidence>
<dbReference type="OrthoDB" id="181895at2"/>
<organism evidence="2 3">
    <name type="scientific">Brevifollis gellanilyticus</name>
    <dbReference type="NCBI Taxonomy" id="748831"/>
    <lineage>
        <taxon>Bacteria</taxon>
        <taxon>Pseudomonadati</taxon>
        <taxon>Verrucomicrobiota</taxon>
        <taxon>Verrucomicrobiia</taxon>
        <taxon>Verrucomicrobiales</taxon>
        <taxon>Verrucomicrobiaceae</taxon>
    </lineage>
</organism>
<dbReference type="Pfam" id="PF14238">
    <property type="entry name" value="DUF4340"/>
    <property type="match status" value="2"/>
</dbReference>
<protein>
    <recommendedName>
        <fullName evidence="1">DUF4340 domain-containing protein</fullName>
    </recommendedName>
</protein>
<evidence type="ECO:0000259" key="1">
    <source>
        <dbReference type="Pfam" id="PF14238"/>
    </source>
</evidence>
<dbReference type="InterPro" id="IPR025641">
    <property type="entry name" value="DUF4340"/>
</dbReference>
<reference evidence="2 3" key="1">
    <citation type="submission" date="2019-07" db="EMBL/GenBank/DDBJ databases">
        <title>Whole genome shotgun sequence of Brevifollis gellanilyticus NBRC 108608.</title>
        <authorList>
            <person name="Hosoyama A."/>
            <person name="Uohara A."/>
            <person name="Ohji S."/>
            <person name="Ichikawa N."/>
        </authorList>
    </citation>
    <scope>NUCLEOTIDE SEQUENCE [LARGE SCALE GENOMIC DNA]</scope>
    <source>
        <strain evidence="2 3">NBRC 108608</strain>
    </source>
</reference>
<dbReference type="RefSeq" id="WP_146853142.1">
    <property type="nucleotide sequence ID" value="NZ_BKAG01000036.1"/>
</dbReference>
<name>A0A512MDP4_9BACT</name>
<sequence length="617" mass="67688">MRLRTTLLLLLLALGLGAVIVGIERYMPSTRELAEMRKGPVRFEQKSVTQIDLDSSGGDGVSLQWDGAQWWVRRPFNDLADPVRVEKLLTELRNIGWINRVHREEFEGDAAWDKTQLGKPRHVVRLNAGSKPVLNLRLGATTPIEGSHYITLKDVAHDGEHAHYVAKTTLPDLLKATANDWRDPKLLRLPADFVTNLKLVQAGGQIELSRVDAKAPWMLVKPLSTRASKERVGELLSTLLNLTIKDASEPANGAAKPAVAAPATGEISAQEMKVSITVQGLPQPFDLTLTRPAKPDAAETVAHASYRKPVFTILSKTLSLLWSEPNQLRDRMLARIDKEVVSSIDITSSLHPAIHLEKKSDSWFIQRGDKLSPANGDRIFGFFDSLNTFQVLEFTADTASNLTPYGLDNPFLTASWVEAGAKPVKLLLGTNAASTEFFAKYDHEPSVYRIDATILPNIPQDPIKWKGLGVMRFTQFALRQISLAAGTAPPTVLKYDSTTAQWTGTRAGQDITPMLDRVKADKLAGSLAKLNVQDWVGDITNAIPALQKPALHVVVTLGEPGTNTGPTRDLVLSFAPTQADNMNSALFFGQLQGDADVFYIAKTSLLELLAPVFKAKE</sequence>